<dbReference type="CDD" id="cd08061">
    <property type="entry name" value="MPN_NPL4"/>
    <property type="match status" value="1"/>
</dbReference>
<evidence type="ECO:0000256" key="5">
    <source>
        <dbReference type="ARBA" id="ARBA00060618"/>
    </source>
</evidence>
<dbReference type="Pfam" id="PF05021">
    <property type="entry name" value="NPL4"/>
    <property type="match status" value="1"/>
</dbReference>
<evidence type="ECO:0000256" key="6">
    <source>
        <dbReference type="ARBA" id="ARBA00074519"/>
    </source>
</evidence>
<dbReference type="Gene3D" id="3.40.140.10">
    <property type="entry name" value="Cytidine Deaminase, domain 2"/>
    <property type="match status" value="1"/>
</dbReference>
<dbReference type="GO" id="GO:0043130">
    <property type="term" value="F:ubiquitin binding"/>
    <property type="evidence" value="ECO:0007669"/>
    <property type="project" value="TreeGrafter"/>
</dbReference>
<dbReference type="GO" id="GO:0005634">
    <property type="term" value="C:nucleus"/>
    <property type="evidence" value="ECO:0007669"/>
    <property type="project" value="TreeGrafter"/>
</dbReference>
<dbReference type="InterPro" id="IPR037518">
    <property type="entry name" value="MPN"/>
</dbReference>
<organism evidence="8 9">
    <name type="scientific">Polypedilum vanderplanki</name>
    <name type="common">Sleeping chironomid midge</name>
    <dbReference type="NCBI Taxonomy" id="319348"/>
    <lineage>
        <taxon>Eukaryota</taxon>
        <taxon>Metazoa</taxon>
        <taxon>Ecdysozoa</taxon>
        <taxon>Arthropoda</taxon>
        <taxon>Hexapoda</taxon>
        <taxon>Insecta</taxon>
        <taxon>Pterygota</taxon>
        <taxon>Neoptera</taxon>
        <taxon>Endopterygota</taxon>
        <taxon>Diptera</taxon>
        <taxon>Nematocera</taxon>
        <taxon>Chironomoidea</taxon>
        <taxon>Chironomidae</taxon>
        <taxon>Chironominae</taxon>
        <taxon>Polypedilum</taxon>
        <taxon>Polypedilum</taxon>
    </lineage>
</organism>
<dbReference type="InterPro" id="IPR024682">
    <property type="entry name" value="Npl4_Ub-like_dom"/>
</dbReference>
<dbReference type="InterPro" id="IPR016563">
    <property type="entry name" value="Npl4"/>
</dbReference>
<feature type="domain" description="MPN" evidence="7">
    <location>
        <begin position="225"/>
        <end position="360"/>
    </location>
</feature>
<comment type="similarity">
    <text evidence="1">Belongs to the NPL4 family.</text>
</comment>
<name>A0A9J6CIX3_POLVA</name>
<evidence type="ECO:0000313" key="8">
    <source>
        <dbReference type="EMBL" id="KAG5682170.1"/>
    </source>
</evidence>
<sequence>MAEEIIIRIQTPDGIKRITIAKNATLKELYEVVYKTLNLIDYGFSLFSDRSCSKEIRSTRSSTLSSFNHGDILYYKHMASTSSQSDQSSSSSNITQTPSATKKNLLVEDAVDVELSKLDGRIERKKDEKLCRHASGNRCVHCSSLEPYDENYLKEQKIKHLSFHSYLRKMTSGVDRGKFVAFDDINCKIKSGCREHPPWPKGICSKCQPSAITLNRQIYRHVDNVMFENNEIVDEFINYWRTTSHQRLGFLYGCYEKTNDVPLGIRARVCAIYEPPQESTKTSIKLLHDPNDAEVEEMAEQLGLKRIGWIFTDLEAINDGKVKHLRGIDTFFLTAKECILAGHFQNLHPNPCSQSSNGFFGSKFVTICVTGDKENQIHMEGYQVSNQCMALVRDNCLLPTKDAPELGYVRESTDKQYVPDVFYKFVFDLSFPVLNFTRLHFNEALKALAKTFETSIVIPRIGQSLYSYHCINKNTTSAVNFLSSINRPFLFLSRE</sequence>
<keyword evidence="3" id="KW-0863">Zinc-finger</keyword>
<evidence type="ECO:0000256" key="3">
    <source>
        <dbReference type="ARBA" id="ARBA00022771"/>
    </source>
</evidence>
<evidence type="ECO:0000256" key="2">
    <source>
        <dbReference type="ARBA" id="ARBA00022723"/>
    </source>
</evidence>
<dbReference type="PIRSF" id="PIRSF010052">
    <property type="entry name" value="Polyub_prc_Npl4"/>
    <property type="match status" value="1"/>
</dbReference>
<evidence type="ECO:0000259" key="7">
    <source>
        <dbReference type="PROSITE" id="PS50249"/>
    </source>
</evidence>
<keyword evidence="4" id="KW-0862">Zinc</keyword>
<reference evidence="8" key="1">
    <citation type="submission" date="2021-03" db="EMBL/GenBank/DDBJ databases">
        <title>Chromosome level genome of the anhydrobiotic midge Polypedilum vanderplanki.</title>
        <authorList>
            <person name="Yoshida Y."/>
            <person name="Kikawada T."/>
            <person name="Gusev O."/>
        </authorList>
    </citation>
    <scope>NUCLEOTIDE SEQUENCE</scope>
    <source>
        <strain evidence="8">NIAS01</strain>
        <tissue evidence="8">Whole body or cell culture</tissue>
    </source>
</reference>
<dbReference type="EMBL" id="JADBJN010000001">
    <property type="protein sequence ID" value="KAG5682170.1"/>
    <property type="molecule type" value="Genomic_DNA"/>
</dbReference>
<dbReference type="Proteomes" id="UP001107558">
    <property type="component" value="Chromosome 1"/>
</dbReference>
<comment type="caution">
    <text evidence="8">The sequence shown here is derived from an EMBL/GenBank/DDBJ whole genome shotgun (WGS) entry which is preliminary data.</text>
</comment>
<protein>
    <recommendedName>
        <fullName evidence="6">Nuclear protein localization protein 4 homolog</fullName>
    </recommendedName>
</protein>
<dbReference type="FunFam" id="3.40.140.10:FF:000012">
    <property type="entry name" value="nuclear protein localization protein 4 homolog"/>
    <property type="match status" value="1"/>
</dbReference>
<dbReference type="OrthoDB" id="10251089at2759"/>
<evidence type="ECO:0000256" key="4">
    <source>
        <dbReference type="ARBA" id="ARBA00022833"/>
    </source>
</evidence>
<evidence type="ECO:0000313" key="9">
    <source>
        <dbReference type="Proteomes" id="UP001107558"/>
    </source>
</evidence>
<dbReference type="PROSITE" id="PS50249">
    <property type="entry name" value="MPN"/>
    <property type="match status" value="1"/>
</dbReference>
<accession>A0A9J6CIX3</accession>
<comment type="pathway">
    <text evidence="5">Protein degradation; proteasomal ubiquitin-dependent pathway.</text>
</comment>
<dbReference type="InterPro" id="IPR007717">
    <property type="entry name" value="NPL4_C"/>
</dbReference>
<dbReference type="Pfam" id="PF11543">
    <property type="entry name" value="UN_NPL4"/>
    <property type="match status" value="1"/>
</dbReference>
<dbReference type="GO" id="GO:0008270">
    <property type="term" value="F:zinc ion binding"/>
    <property type="evidence" value="ECO:0007669"/>
    <property type="project" value="UniProtKB-KW"/>
</dbReference>
<evidence type="ECO:0000256" key="1">
    <source>
        <dbReference type="ARBA" id="ARBA00011025"/>
    </source>
</evidence>
<dbReference type="PANTHER" id="PTHR12710">
    <property type="entry name" value="NUCLEAR PROTEIN LOCALIZATION 4"/>
    <property type="match status" value="1"/>
</dbReference>
<dbReference type="GO" id="GO:0031625">
    <property type="term" value="F:ubiquitin protein ligase binding"/>
    <property type="evidence" value="ECO:0007669"/>
    <property type="project" value="TreeGrafter"/>
</dbReference>
<dbReference type="AlphaFoldDB" id="A0A9J6CIX3"/>
<gene>
    <name evidence="8" type="ORF">PVAND_011539</name>
</gene>
<dbReference type="GO" id="GO:0006511">
    <property type="term" value="P:ubiquitin-dependent protein catabolic process"/>
    <property type="evidence" value="ECO:0007669"/>
    <property type="project" value="InterPro"/>
</dbReference>
<dbReference type="Gene3D" id="3.10.20.90">
    <property type="entry name" value="Phosphatidylinositol 3-kinase Catalytic Subunit, Chain A, domain 1"/>
    <property type="match status" value="1"/>
</dbReference>
<keyword evidence="2" id="KW-0479">Metal-binding</keyword>
<dbReference type="Pfam" id="PF05020">
    <property type="entry name" value="zf-NPL4"/>
    <property type="match status" value="1"/>
</dbReference>
<keyword evidence="9" id="KW-1185">Reference proteome</keyword>
<dbReference type="PANTHER" id="PTHR12710:SF0">
    <property type="entry name" value="NUCLEAR PROTEIN LOCALIZATION PROTEIN 4 HOMOLOG"/>
    <property type="match status" value="1"/>
</dbReference>
<dbReference type="InterPro" id="IPR007716">
    <property type="entry name" value="NPL4_Zn-bd_put"/>
</dbReference>
<proteinExistence type="inferred from homology"/>